<reference evidence="1 2" key="1">
    <citation type="submission" date="2016-10" db="EMBL/GenBank/DDBJ databases">
        <authorList>
            <person name="de Groot N.N."/>
        </authorList>
    </citation>
    <scope>NUCLEOTIDE SEQUENCE [LARGE SCALE GENOMIC DNA]</scope>
    <source>
        <strain evidence="1 2">DSM 23581</strain>
    </source>
</reference>
<gene>
    <name evidence="1" type="ORF">SAMN05421540_1137</name>
</gene>
<dbReference type="STRING" id="908615.SAMN05421540_1137"/>
<dbReference type="AlphaFoldDB" id="A0A1H4DNZ5"/>
<keyword evidence="2" id="KW-1185">Reference proteome</keyword>
<accession>A0A1H4DNZ5</accession>
<evidence type="ECO:0000313" key="2">
    <source>
        <dbReference type="Proteomes" id="UP000198820"/>
    </source>
</evidence>
<proteinExistence type="predicted"/>
<protein>
    <submittedName>
        <fullName evidence="1">Uncharacterized protein</fullName>
    </submittedName>
</protein>
<dbReference type="Proteomes" id="UP000198820">
    <property type="component" value="Unassembled WGS sequence"/>
</dbReference>
<name>A0A1H4DNZ5_9FLAO</name>
<sequence length="40" mass="4720">MNMNYTTKFQTISCMLEFVNEEYSDYSFNEGDSNINIVNI</sequence>
<organism evidence="1 2">
    <name type="scientific">Psychroflexus halocasei</name>
    <dbReference type="NCBI Taxonomy" id="908615"/>
    <lineage>
        <taxon>Bacteria</taxon>
        <taxon>Pseudomonadati</taxon>
        <taxon>Bacteroidota</taxon>
        <taxon>Flavobacteriia</taxon>
        <taxon>Flavobacteriales</taxon>
        <taxon>Flavobacteriaceae</taxon>
        <taxon>Psychroflexus</taxon>
    </lineage>
</organism>
<dbReference type="EMBL" id="FNQF01000013">
    <property type="protein sequence ID" value="SEA74491.1"/>
    <property type="molecule type" value="Genomic_DNA"/>
</dbReference>
<evidence type="ECO:0000313" key="1">
    <source>
        <dbReference type="EMBL" id="SEA74491.1"/>
    </source>
</evidence>